<comment type="subcellular location">
    <subcellularLocation>
        <location evidence="1">Cell membrane</location>
        <topology evidence="1">Multi-pass membrane protein</topology>
    </subcellularLocation>
</comment>
<keyword evidence="4 6" id="KW-1133">Transmembrane helix</keyword>
<proteinExistence type="predicted"/>
<feature type="transmembrane region" description="Helical" evidence="6">
    <location>
        <begin position="316"/>
        <end position="336"/>
    </location>
</feature>
<feature type="transmembrane region" description="Helical" evidence="6">
    <location>
        <begin position="145"/>
        <end position="163"/>
    </location>
</feature>
<dbReference type="AlphaFoldDB" id="A0A3S4CJ92"/>
<sequence>MSSFARHRIPDGSAQSARLVPPERWRAALRHAPLGMILSIVVLAVVFTWANPRFGSVENLQNLLYQVAVPLIVVVGTTMVIQMGSIDLSVQGVMGASGMAWILMSPNSRLAVDFGPWAWVAALALGLGLGLLAGIVHARLKVPSFVVTLGTWYIGLGIGVLLYGNGMLPSLTSETLARWPTRLTLGVPNAFWLAAAALGLGLLVMNYTRLGRGILAIGNNETIAGAMGLPVASIKIMAFAVAGLLSALAGILATMQLGSGSPDIGSGQLFTVIPAAVIAGTALSGGEGGVVRSALGVFLLILLNNGLVLAGVDPDFQSGIFGAILVVAIIAVSWPLRGRLKVAK</sequence>
<dbReference type="GO" id="GO:0022857">
    <property type="term" value="F:transmembrane transporter activity"/>
    <property type="evidence" value="ECO:0007669"/>
    <property type="project" value="InterPro"/>
</dbReference>
<evidence type="ECO:0000313" key="8">
    <source>
        <dbReference type="Proteomes" id="UP000270743"/>
    </source>
</evidence>
<evidence type="ECO:0000256" key="4">
    <source>
        <dbReference type="ARBA" id="ARBA00022989"/>
    </source>
</evidence>
<dbReference type="GO" id="GO:0005886">
    <property type="term" value="C:plasma membrane"/>
    <property type="evidence" value="ECO:0007669"/>
    <property type="project" value="UniProtKB-SubCell"/>
</dbReference>
<dbReference type="Proteomes" id="UP000270743">
    <property type="component" value="Unassembled WGS sequence"/>
</dbReference>
<feature type="transmembrane region" description="Helical" evidence="6">
    <location>
        <begin position="116"/>
        <end position="138"/>
    </location>
</feature>
<dbReference type="PANTHER" id="PTHR32196">
    <property type="entry name" value="ABC TRANSPORTER PERMEASE PROTEIN YPHD-RELATED-RELATED"/>
    <property type="match status" value="1"/>
</dbReference>
<dbReference type="Pfam" id="PF02653">
    <property type="entry name" value="BPD_transp_2"/>
    <property type="match status" value="1"/>
</dbReference>
<reference evidence="7 8" key="1">
    <citation type="submission" date="2018-12" db="EMBL/GenBank/DDBJ databases">
        <authorList>
            <person name="Criscuolo A."/>
        </authorList>
    </citation>
    <scope>NUCLEOTIDE SEQUENCE [LARGE SCALE GENOMIC DNA]</scope>
    <source>
        <strain evidence="7">ACIP1116241</strain>
    </source>
</reference>
<evidence type="ECO:0000256" key="3">
    <source>
        <dbReference type="ARBA" id="ARBA00022692"/>
    </source>
</evidence>
<feature type="transmembrane region" description="Helical" evidence="6">
    <location>
        <begin position="183"/>
        <end position="205"/>
    </location>
</feature>
<evidence type="ECO:0000256" key="5">
    <source>
        <dbReference type="ARBA" id="ARBA00023136"/>
    </source>
</evidence>
<evidence type="ECO:0000256" key="6">
    <source>
        <dbReference type="SAM" id="Phobius"/>
    </source>
</evidence>
<feature type="transmembrane region" description="Helical" evidence="6">
    <location>
        <begin position="88"/>
        <end position="104"/>
    </location>
</feature>
<feature type="transmembrane region" description="Helical" evidence="6">
    <location>
        <begin position="290"/>
        <end position="310"/>
    </location>
</feature>
<protein>
    <submittedName>
        <fullName evidence="7">Ribose transport system permease protein RbsC</fullName>
    </submittedName>
</protein>
<dbReference type="InterPro" id="IPR001851">
    <property type="entry name" value="ABC_transp_permease"/>
</dbReference>
<keyword evidence="8" id="KW-1185">Reference proteome</keyword>
<feature type="transmembrane region" description="Helical" evidence="6">
    <location>
        <begin position="236"/>
        <end position="258"/>
    </location>
</feature>
<organism evidence="7 8">
    <name type="scientific">Paracoccus haematequi</name>
    <dbReference type="NCBI Taxonomy" id="2491866"/>
    <lineage>
        <taxon>Bacteria</taxon>
        <taxon>Pseudomonadati</taxon>
        <taxon>Pseudomonadota</taxon>
        <taxon>Alphaproteobacteria</taxon>
        <taxon>Rhodobacterales</taxon>
        <taxon>Paracoccaceae</taxon>
        <taxon>Paracoccus</taxon>
    </lineage>
</organism>
<gene>
    <name evidence="7" type="primary">rbsC_3</name>
    <name evidence="7" type="ORF">PARHAE_01620</name>
</gene>
<feature type="transmembrane region" description="Helical" evidence="6">
    <location>
        <begin position="32"/>
        <end position="51"/>
    </location>
</feature>
<accession>A0A3S4CJ92</accession>
<keyword evidence="3 6" id="KW-0812">Transmembrane</keyword>
<dbReference type="PANTHER" id="PTHR32196:SF72">
    <property type="entry name" value="RIBOSE IMPORT PERMEASE PROTEIN RBSC"/>
    <property type="match status" value="1"/>
</dbReference>
<evidence type="ECO:0000256" key="1">
    <source>
        <dbReference type="ARBA" id="ARBA00004651"/>
    </source>
</evidence>
<dbReference type="EMBL" id="UZWE01000028">
    <property type="protein sequence ID" value="VDS08436.1"/>
    <property type="molecule type" value="Genomic_DNA"/>
</dbReference>
<keyword evidence="5 6" id="KW-0472">Membrane</keyword>
<name>A0A3S4CJ92_9RHOB</name>
<evidence type="ECO:0000313" key="7">
    <source>
        <dbReference type="EMBL" id="VDS08436.1"/>
    </source>
</evidence>
<feature type="transmembrane region" description="Helical" evidence="6">
    <location>
        <begin position="63"/>
        <end position="81"/>
    </location>
</feature>
<keyword evidence="2" id="KW-1003">Cell membrane</keyword>
<evidence type="ECO:0000256" key="2">
    <source>
        <dbReference type="ARBA" id="ARBA00022475"/>
    </source>
</evidence>
<dbReference type="CDD" id="cd06579">
    <property type="entry name" value="TM_PBP1_transp_AraH_like"/>
    <property type="match status" value="1"/>
</dbReference>
<feature type="transmembrane region" description="Helical" evidence="6">
    <location>
        <begin position="264"/>
        <end position="283"/>
    </location>
</feature>